<dbReference type="EC" id="3.4.-.-" evidence="8"/>
<dbReference type="AlphaFoldDB" id="A0A5R9QJA9"/>
<comment type="similarity">
    <text evidence="1 8">Belongs to the SOS response-associated peptidase family.</text>
</comment>
<sequence>MCGRFAQYRIPWEYVEKIGIQLPLLGGLSPEPIGRYNVPPRSRVQLLHQDDDGLRLEPVPWGYAPFWAQGKRPPAINARVETAATSRFFRDVWAAGRAIVPADGWYEWKRHPDDPKVKQPYYIHLRDSEPMFFAAIGQFQRGGALEPAEGDGFVIITSPSDAGMLDVHDRRPLVLSAECAAHWLDPELSPGEAEHLALEHGLPVDAFDWYPVGRAVGNVRNEGAHLIARISDPIL</sequence>
<evidence type="ECO:0000256" key="4">
    <source>
        <dbReference type="ARBA" id="ARBA00022801"/>
    </source>
</evidence>
<dbReference type="SUPFAM" id="SSF143081">
    <property type="entry name" value="BB1717-like"/>
    <property type="match status" value="1"/>
</dbReference>
<dbReference type="InterPro" id="IPR003738">
    <property type="entry name" value="SRAP"/>
</dbReference>
<dbReference type="EMBL" id="QLAG01000002">
    <property type="protein sequence ID" value="TLX65052.1"/>
    <property type="molecule type" value="Genomic_DNA"/>
</dbReference>
<dbReference type="GO" id="GO:0003697">
    <property type="term" value="F:single-stranded DNA binding"/>
    <property type="evidence" value="ECO:0007669"/>
    <property type="project" value="InterPro"/>
</dbReference>
<dbReference type="Proteomes" id="UP000306753">
    <property type="component" value="Unassembled WGS sequence"/>
</dbReference>
<reference evidence="9 10" key="1">
    <citation type="journal article" date="2017" name="Eur. J. Clin. Microbiol. Infect. Dis.">
        <title>Uncommonly isolated clinical Pseudomonas: identification and phylogenetic assignation.</title>
        <authorList>
            <person name="Mulet M."/>
            <person name="Gomila M."/>
            <person name="Ramirez A."/>
            <person name="Cardew S."/>
            <person name="Moore E.R."/>
            <person name="Lalucat J."/>
            <person name="Garcia-Valdes E."/>
        </authorList>
    </citation>
    <scope>NUCLEOTIDE SEQUENCE [LARGE SCALE GENOMIC DNA]</scope>
    <source>
        <strain evidence="9 10">SD129</strain>
    </source>
</reference>
<evidence type="ECO:0000256" key="2">
    <source>
        <dbReference type="ARBA" id="ARBA00022670"/>
    </source>
</evidence>
<proteinExistence type="inferred from homology"/>
<dbReference type="GO" id="GO:0008233">
    <property type="term" value="F:peptidase activity"/>
    <property type="evidence" value="ECO:0007669"/>
    <property type="project" value="UniProtKB-KW"/>
</dbReference>
<dbReference type="RefSeq" id="WP_138410719.1">
    <property type="nucleotide sequence ID" value="NZ_QLAG01000002.1"/>
</dbReference>
<dbReference type="GO" id="GO:0106300">
    <property type="term" value="P:protein-DNA covalent cross-linking repair"/>
    <property type="evidence" value="ECO:0007669"/>
    <property type="project" value="InterPro"/>
</dbReference>
<accession>A0A5R9QJA9</accession>
<dbReference type="PANTHER" id="PTHR13604">
    <property type="entry name" value="DC12-RELATED"/>
    <property type="match status" value="1"/>
</dbReference>
<evidence type="ECO:0000256" key="3">
    <source>
        <dbReference type="ARBA" id="ARBA00022763"/>
    </source>
</evidence>
<organism evidence="9 10">
    <name type="scientific">Stutzerimonas nosocomialis</name>
    <dbReference type="NCBI Taxonomy" id="1056496"/>
    <lineage>
        <taxon>Bacteria</taxon>
        <taxon>Pseudomonadati</taxon>
        <taxon>Pseudomonadota</taxon>
        <taxon>Gammaproteobacteria</taxon>
        <taxon>Pseudomonadales</taxon>
        <taxon>Pseudomonadaceae</taxon>
        <taxon>Stutzerimonas</taxon>
    </lineage>
</organism>
<evidence type="ECO:0000313" key="9">
    <source>
        <dbReference type="EMBL" id="TLX65052.1"/>
    </source>
</evidence>
<evidence type="ECO:0000256" key="7">
    <source>
        <dbReference type="ARBA" id="ARBA00023239"/>
    </source>
</evidence>
<evidence type="ECO:0000313" key="10">
    <source>
        <dbReference type="Proteomes" id="UP000306753"/>
    </source>
</evidence>
<dbReference type="Pfam" id="PF02586">
    <property type="entry name" value="SRAP"/>
    <property type="match status" value="1"/>
</dbReference>
<evidence type="ECO:0000256" key="5">
    <source>
        <dbReference type="ARBA" id="ARBA00023124"/>
    </source>
</evidence>
<evidence type="ECO:0000256" key="1">
    <source>
        <dbReference type="ARBA" id="ARBA00008136"/>
    </source>
</evidence>
<keyword evidence="10" id="KW-1185">Reference proteome</keyword>
<name>A0A5R9QJA9_9GAMM</name>
<keyword evidence="6" id="KW-0238">DNA-binding</keyword>
<dbReference type="InterPro" id="IPR036590">
    <property type="entry name" value="SRAP-like"/>
</dbReference>
<protein>
    <recommendedName>
        <fullName evidence="8">Abasic site processing protein</fullName>
        <ecNumber evidence="8">3.4.-.-</ecNumber>
    </recommendedName>
</protein>
<dbReference type="GO" id="GO:0016829">
    <property type="term" value="F:lyase activity"/>
    <property type="evidence" value="ECO:0007669"/>
    <property type="project" value="UniProtKB-KW"/>
</dbReference>
<dbReference type="GO" id="GO:0006508">
    <property type="term" value="P:proteolysis"/>
    <property type="evidence" value="ECO:0007669"/>
    <property type="project" value="UniProtKB-KW"/>
</dbReference>
<keyword evidence="3" id="KW-0227">DNA damage</keyword>
<keyword evidence="5" id="KW-0190">Covalent protein-DNA linkage</keyword>
<keyword evidence="7" id="KW-0456">Lyase</keyword>
<comment type="caution">
    <text evidence="9">The sequence shown here is derived from an EMBL/GenBank/DDBJ whole genome shotgun (WGS) entry which is preliminary data.</text>
</comment>
<keyword evidence="4 8" id="KW-0378">Hydrolase</keyword>
<dbReference type="PANTHER" id="PTHR13604:SF0">
    <property type="entry name" value="ABASIC SITE PROCESSING PROTEIN HMCES"/>
    <property type="match status" value="1"/>
</dbReference>
<dbReference type="Gene3D" id="3.90.1680.10">
    <property type="entry name" value="SOS response associated peptidase-like"/>
    <property type="match status" value="1"/>
</dbReference>
<evidence type="ECO:0000256" key="8">
    <source>
        <dbReference type="RuleBase" id="RU364100"/>
    </source>
</evidence>
<keyword evidence="2 8" id="KW-0645">Protease</keyword>
<gene>
    <name evidence="9" type="ORF">DN820_01690</name>
</gene>
<evidence type="ECO:0000256" key="6">
    <source>
        <dbReference type="ARBA" id="ARBA00023125"/>
    </source>
</evidence>